<keyword evidence="2" id="KW-1133">Transmembrane helix</keyword>
<feature type="transmembrane region" description="Helical" evidence="2">
    <location>
        <begin position="623"/>
        <end position="643"/>
    </location>
</feature>
<organism evidence="3 4">
    <name type="scientific">Tessaracoccus antarcticus</name>
    <dbReference type="NCBI Taxonomy" id="2479848"/>
    <lineage>
        <taxon>Bacteria</taxon>
        <taxon>Bacillati</taxon>
        <taxon>Actinomycetota</taxon>
        <taxon>Actinomycetes</taxon>
        <taxon>Propionibacteriales</taxon>
        <taxon>Propionibacteriaceae</taxon>
        <taxon>Tessaracoccus</taxon>
    </lineage>
</organism>
<dbReference type="EMBL" id="REFW01000001">
    <property type="protein sequence ID" value="RMB61402.1"/>
    <property type="molecule type" value="Genomic_DNA"/>
</dbReference>
<proteinExistence type="predicted"/>
<name>A0A3M0GFE8_9ACTN</name>
<protein>
    <submittedName>
        <fullName evidence="3">Uncharacterized protein</fullName>
    </submittedName>
</protein>
<keyword evidence="2" id="KW-0812">Transmembrane</keyword>
<reference evidence="3 4" key="1">
    <citation type="submission" date="2018-10" db="EMBL/GenBank/DDBJ databases">
        <title>Tessaracoccus antarcticuss sp. nov., isolated from sediment.</title>
        <authorList>
            <person name="Zhou L.Y."/>
            <person name="Du Z.J."/>
        </authorList>
    </citation>
    <scope>NUCLEOTIDE SEQUENCE [LARGE SCALE GENOMIC DNA]</scope>
    <source>
        <strain evidence="3 4">JDX10</strain>
    </source>
</reference>
<feature type="region of interest" description="Disordered" evidence="1">
    <location>
        <begin position="115"/>
        <end position="137"/>
    </location>
</feature>
<feature type="compositionally biased region" description="Basic and acidic residues" evidence="1">
    <location>
        <begin position="123"/>
        <end position="137"/>
    </location>
</feature>
<keyword evidence="4" id="KW-1185">Reference proteome</keyword>
<evidence type="ECO:0000256" key="2">
    <source>
        <dbReference type="SAM" id="Phobius"/>
    </source>
</evidence>
<keyword evidence="2" id="KW-0472">Membrane</keyword>
<dbReference type="Proteomes" id="UP000275256">
    <property type="component" value="Unassembled WGS sequence"/>
</dbReference>
<dbReference type="AlphaFoldDB" id="A0A3M0GFE8"/>
<evidence type="ECO:0000313" key="4">
    <source>
        <dbReference type="Proteomes" id="UP000275256"/>
    </source>
</evidence>
<comment type="caution">
    <text evidence="3">The sequence shown here is derived from an EMBL/GenBank/DDBJ whole genome shotgun (WGS) entry which is preliminary data.</text>
</comment>
<gene>
    <name evidence="3" type="ORF">EAX62_01730</name>
</gene>
<evidence type="ECO:0000313" key="3">
    <source>
        <dbReference type="EMBL" id="RMB61402.1"/>
    </source>
</evidence>
<sequence length="655" mass="68801">MGLAAGGVTPPEMMDVYDGAVPKAPWILRALVASALVIPALAFTASLAHAEGPALFDVSITANSTPVMDLSNPEQVVELSGTIINTSTSRTRYTTVEFWKSTTPITTDSALAETLESPATVPEGERETPYTEESGHTQVISREDWFETGERASFTVHATVGELGFDADNAAYLVGVQVRGIPEEGDKQVVGRGRILVAAATAPLESSRVVALTAKPQRTKDGGFVDDSLATSLSNDLGELLAAAEAADSTVLLDPMLLMDVRALSEEHMVNGVLTPADEVAGAWAGRMDTLISDGRVLRLPWGDVDLPRAEKSGHLREALQWADDAVTDDTLRRLPLAANLGASASPDLVKELGELGVTTVFALNTSGGSIGPVRVVQVDDVALPGMGPGGDNTTAQQLGRRVAQEAVASTPPTYLARSVAEATTAKVLPAHRTGVAIPSDDAAATFTDAVDAPLWEALSTRVATLMDNASFRRDLTGNDDRPQLERVAVAAMSSAFTSETTALAWLAADAPPEVDPSKITISAASQFVMGSRTNDFPVSITNGLDVAVTLRLVFDSESPQRIAVPATEFKTLEPGENLTMILAPQASSNGVVTVHGHMETRGGARFGTPVAIDITATEFGRVGWIIIIVSGAVVLGGTVWRIRAVQAERSKEDA</sequence>
<accession>A0A3M0GFE8</accession>
<evidence type="ECO:0000256" key="1">
    <source>
        <dbReference type="SAM" id="MobiDB-lite"/>
    </source>
</evidence>